<feature type="transmembrane region" description="Helical" evidence="5">
    <location>
        <begin position="78"/>
        <end position="98"/>
    </location>
</feature>
<dbReference type="EMBL" id="BSDI01000005">
    <property type="protein sequence ID" value="GLH96041.1"/>
    <property type="molecule type" value="Genomic_DNA"/>
</dbReference>
<accession>A0ABQ5QMX3</accession>
<reference evidence="7" key="1">
    <citation type="submission" date="2022-12" db="EMBL/GenBank/DDBJ databases">
        <title>New Phytohabitans aurantiacus sp. RD004123 nov., an actinomycete isolated from soil.</title>
        <authorList>
            <person name="Triningsih D.W."/>
            <person name="Harunari E."/>
            <person name="Igarashi Y."/>
        </authorList>
    </citation>
    <scope>NUCLEOTIDE SEQUENCE</scope>
    <source>
        <strain evidence="7">RD004123</strain>
    </source>
</reference>
<evidence type="ECO:0000256" key="5">
    <source>
        <dbReference type="SAM" id="Phobius"/>
    </source>
</evidence>
<feature type="transmembrane region" description="Helical" evidence="5">
    <location>
        <begin position="12"/>
        <end position="28"/>
    </location>
</feature>
<evidence type="ECO:0000256" key="2">
    <source>
        <dbReference type="ARBA" id="ARBA00022692"/>
    </source>
</evidence>
<feature type="transmembrane region" description="Helical" evidence="5">
    <location>
        <begin position="365"/>
        <end position="383"/>
    </location>
</feature>
<feature type="transmembrane region" description="Helical" evidence="5">
    <location>
        <begin position="104"/>
        <end position="126"/>
    </location>
</feature>
<dbReference type="PANTHER" id="PTHR42910:SF1">
    <property type="entry name" value="MAJOR FACILITATOR SUPERFAMILY (MFS) PROFILE DOMAIN-CONTAINING PROTEIN"/>
    <property type="match status" value="1"/>
</dbReference>
<dbReference type="InterPro" id="IPR020846">
    <property type="entry name" value="MFS_dom"/>
</dbReference>
<dbReference type="CDD" id="cd17324">
    <property type="entry name" value="MFS_NepI_like"/>
    <property type="match status" value="1"/>
</dbReference>
<dbReference type="InterPro" id="IPR011701">
    <property type="entry name" value="MFS"/>
</dbReference>
<keyword evidence="4 5" id="KW-0472">Membrane</keyword>
<dbReference type="Pfam" id="PF07690">
    <property type="entry name" value="MFS_1"/>
    <property type="match status" value="1"/>
</dbReference>
<proteinExistence type="predicted"/>
<feature type="transmembrane region" description="Helical" evidence="5">
    <location>
        <begin position="217"/>
        <end position="238"/>
    </location>
</feature>
<dbReference type="PANTHER" id="PTHR42910">
    <property type="entry name" value="TRANSPORTER SCO4007-RELATED"/>
    <property type="match status" value="1"/>
</dbReference>
<gene>
    <name evidence="7" type="ORF">Pa4123_13140</name>
</gene>
<sequence>MNPDPTLPGRTVALFAAASGLAVANVYYSQPLLQAIAGTFGTGSGEASLLVTLGQIGYAAGLALLVPLGDVVERRRLVTVLLLVVAAGQAVAAGAWSFGVLAGATVVVALSAVVAPILVAFAATLAPPAERGRVAGTVLGGVLAGVLLARTAGGLVAQVGGWRSVYALASAAMVALALVLSRSLPRARPPDRLSYPALLRSVPRLVREEPVLRLRCAYGFVSFAGFSALWTAIAFLLAAPPYRYGEAAIGLFGLAGVAGAYAARWAGKVADRGGDRPATAAYFGLALLGWALMALGGGHWLLPLVLGVVVLDFGVQALQSTNLSVSYRLRPAARSRVTTAYMTVYFAGGVAGAGASGLAYARGGWLAVCLVGAGFALLGLLLWTREPALLPKDDERETHHAIQNS</sequence>
<feature type="transmembrane region" description="Helical" evidence="5">
    <location>
        <begin position="165"/>
        <end position="184"/>
    </location>
</feature>
<keyword evidence="2 5" id="KW-0812">Transmembrane</keyword>
<comment type="caution">
    <text evidence="7">The sequence shown here is derived from an EMBL/GenBank/DDBJ whole genome shotgun (WGS) entry which is preliminary data.</text>
</comment>
<feature type="transmembrane region" description="Helical" evidence="5">
    <location>
        <begin position="278"/>
        <end position="295"/>
    </location>
</feature>
<dbReference type="Gene3D" id="1.20.1250.20">
    <property type="entry name" value="MFS general substrate transporter like domains"/>
    <property type="match status" value="1"/>
</dbReference>
<feature type="transmembrane region" description="Helical" evidence="5">
    <location>
        <begin position="48"/>
        <end position="66"/>
    </location>
</feature>
<evidence type="ECO:0000313" key="8">
    <source>
        <dbReference type="Proteomes" id="UP001144280"/>
    </source>
</evidence>
<dbReference type="PROSITE" id="PS50850">
    <property type="entry name" value="MFS"/>
    <property type="match status" value="1"/>
</dbReference>
<evidence type="ECO:0000256" key="3">
    <source>
        <dbReference type="ARBA" id="ARBA00022989"/>
    </source>
</evidence>
<name>A0ABQ5QMX3_9ACTN</name>
<organism evidence="7 8">
    <name type="scientific">Phytohabitans aurantiacus</name>
    <dbReference type="NCBI Taxonomy" id="3016789"/>
    <lineage>
        <taxon>Bacteria</taxon>
        <taxon>Bacillati</taxon>
        <taxon>Actinomycetota</taxon>
        <taxon>Actinomycetes</taxon>
        <taxon>Micromonosporales</taxon>
        <taxon>Micromonosporaceae</taxon>
    </lineage>
</organism>
<dbReference type="SUPFAM" id="SSF103473">
    <property type="entry name" value="MFS general substrate transporter"/>
    <property type="match status" value="1"/>
</dbReference>
<evidence type="ECO:0000259" key="6">
    <source>
        <dbReference type="PROSITE" id="PS50850"/>
    </source>
</evidence>
<evidence type="ECO:0000256" key="4">
    <source>
        <dbReference type="ARBA" id="ARBA00023136"/>
    </source>
</evidence>
<evidence type="ECO:0000313" key="7">
    <source>
        <dbReference type="EMBL" id="GLH96041.1"/>
    </source>
</evidence>
<feature type="transmembrane region" description="Helical" evidence="5">
    <location>
        <begin position="244"/>
        <end position="266"/>
    </location>
</feature>
<dbReference type="RefSeq" id="WP_281893165.1">
    <property type="nucleotide sequence ID" value="NZ_BSDI01000005.1"/>
</dbReference>
<dbReference type="InterPro" id="IPR036259">
    <property type="entry name" value="MFS_trans_sf"/>
</dbReference>
<protein>
    <submittedName>
        <fullName evidence="7">Permease</fullName>
    </submittedName>
</protein>
<feature type="domain" description="Major facilitator superfamily (MFS) profile" evidence="6">
    <location>
        <begin position="6"/>
        <end position="391"/>
    </location>
</feature>
<feature type="transmembrane region" description="Helical" evidence="5">
    <location>
        <begin position="339"/>
        <end position="359"/>
    </location>
</feature>
<keyword evidence="8" id="KW-1185">Reference proteome</keyword>
<keyword evidence="3 5" id="KW-1133">Transmembrane helix</keyword>
<comment type="subcellular location">
    <subcellularLocation>
        <location evidence="1">Cell membrane</location>
        <topology evidence="1">Multi-pass membrane protein</topology>
    </subcellularLocation>
</comment>
<dbReference type="Proteomes" id="UP001144280">
    <property type="component" value="Unassembled WGS sequence"/>
</dbReference>
<evidence type="ECO:0000256" key="1">
    <source>
        <dbReference type="ARBA" id="ARBA00004651"/>
    </source>
</evidence>
<feature type="transmembrane region" description="Helical" evidence="5">
    <location>
        <begin position="138"/>
        <end position="159"/>
    </location>
</feature>